<gene>
    <name evidence="1" type="ORF">MRATA1EN22A_LOCUS3062</name>
</gene>
<proteinExistence type="predicted"/>
<evidence type="ECO:0000313" key="1">
    <source>
        <dbReference type="EMBL" id="CAM9477703.1"/>
    </source>
</evidence>
<accession>A0AC59Y8C2</accession>
<organism evidence="1 2">
    <name type="scientific">Rangifer tarandus platyrhynchus</name>
    <name type="common">Svalbard reindeer</name>
    <dbReference type="NCBI Taxonomy" id="3082113"/>
    <lineage>
        <taxon>Eukaryota</taxon>
        <taxon>Metazoa</taxon>
        <taxon>Chordata</taxon>
        <taxon>Craniata</taxon>
        <taxon>Vertebrata</taxon>
        <taxon>Euteleostomi</taxon>
        <taxon>Mammalia</taxon>
        <taxon>Eutheria</taxon>
        <taxon>Laurasiatheria</taxon>
        <taxon>Artiodactyla</taxon>
        <taxon>Ruminantia</taxon>
        <taxon>Pecora</taxon>
        <taxon>Cervidae</taxon>
        <taxon>Odocoileinae</taxon>
        <taxon>Rangifer</taxon>
    </lineage>
</organism>
<reference evidence="1" key="1">
    <citation type="submission" date="2023-05" db="EMBL/GenBank/DDBJ databases">
        <authorList>
            <consortium name="ELIXIR-Norway"/>
        </authorList>
    </citation>
    <scope>NUCLEOTIDE SEQUENCE</scope>
</reference>
<sequence length="116" mass="12045">MEIGEPRSETKIPQVPCALGLLSNKAQSQGQDSVWDKTTLSGSDLVCAVELSSSRNAAVGAMVWGVGPSSSDVGRWVPQALDRGPGALGTDPLLCENGLLSGPVLGLLNIMHLESF</sequence>
<evidence type="ECO:0000313" key="2">
    <source>
        <dbReference type="Proteomes" id="UP001162501"/>
    </source>
</evidence>
<reference evidence="1" key="2">
    <citation type="submission" date="2025-03" db="EMBL/GenBank/DDBJ databases">
        <authorList>
            <consortium name="ELIXIR-Norway"/>
            <consortium name="Elixir Norway"/>
        </authorList>
    </citation>
    <scope>NUCLEOTIDE SEQUENCE</scope>
</reference>
<dbReference type="EMBL" id="OX596095">
    <property type="protein sequence ID" value="CAM9477703.1"/>
    <property type="molecule type" value="Genomic_DNA"/>
</dbReference>
<name>A0AC59Y8C2_RANTA</name>
<dbReference type="Proteomes" id="UP001162501">
    <property type="component" value="Chromosome 11"/>
</dbReference>
<protein>
    <submittedName>
        <fullName evidence="1">Uncharacterized protein</fullName>
    </submittedName>
</protein>